<dbReference type="AlphaFoldDB" id="A0A4S3JKD8"/>
<proteinExistence type="predicted"/>
<accession>A0A4S3JKD8</accession>
<evidence type="ECO:0000313" key="1">
    <source>
        <dbReference type="EMBL" id="THC93771.1"/>
    </source>
</evidence>
<dbReference type="VEuPathDB" id="FungiDB:EYZ11_006748"/>
<dbReference type="Proteomes" id="UP000308092">
    <property type="component" value="Unassembled WGS sequence"/>
</dbReference>
<organism evidence="1 2">
    <name type="scientific">Aspergillus tanneri</name>
    <dbReference type="NCBI Taxonomy" id="1220188"/>
    <lineage>
        <taxon>Eukaryota</taxon>
        <taxon>Fungi</taxon>
        <taxon>Dikarya</taxon>
        <taxon>Ascomycota</taxon>
        <taxon>Pezizomycotina</taxon>
        <taxon>Eurotiomycetes</taxon>
        <taxon>Eurotiomycetidae</taxon>
        <taxon>Eurotiales</taxon>
        <taxon>Aspergillaceae</taxon>
        <taxon>Aspergillus</taxon>
        <taxon>Aspergillus subgen. Circumdati</taxon>
    </lineage>
</organism>
<comment type="caution">
    <text evidence="1">The sequence shown here is derived from an EMBL/GenBank/DDBJ whole genome shotgun (WGS) entry which is preliminary data.</text>
</comment>
<reference evidence="1 2" key="1">
    <citation type="submission" date="2019-03" db="EMBL/GenBank/DDBJ databases">
        <title>The genome sequence of a newly discovered highly antifungal drug resistant Aspergillus species, Aspergillus tanneri NIH 1004.</title>
        <authorList>
            <person name="Mounaud S."/>
            <person name="Singh I."/>
            <person name="Joardar V."/>
            <person name="Pakala S."/>
            <person name="Pakala S."/>
            <person name="Venepally P."/>
            <person name="Hoover J."/>
            <person name="Nierman W."/>
            <person name="Chung J."/>
            <person name="Losada L."/>
        </authorList>
    </citation>
    <scope>NUCLEOTIDE SEQUENCE [LARGE SCALE GENOMIC DNA]</scope>
    <source>
        <strain evidence="1 2">NIH1004</strain>
    </source>
</reference>
<keyword evidence="2" id="KW-1185">Reference proteome</keyword>
<protein>
    <submittedName>
        <fullName evidence="1">Uncharacterized protein</fullName>
    </submittedName>
</protein>
<name>A0A4S3JKD8_9EURO</name>
<sequence>MGGISISELWGCRDGPYGVYLLLPACVEWSWWNLEESLEALSGIGPSIIPFLKADYREKVHRS</sequence>
<dbReference type="EMBL" id="SOSA01000245">
    <property type="protein sequence ID" value="THC93771.1"/>
    <property type="molecule type" value="Genomic_DNA"/>
</dbReference>
<gene>
    <name evidence="1" type="ORF">EYZ11_006748</name>
</gene>
<evidence type="ECO:0000313" key="2">
    <source>
        <dbReference type="Proteomes" id="UP000308092"/>
    </source>
</evidence>